<dbReference type="Proteomes" id="UP000887575">
    <property type="component" value="Unassembled WGS sequence"/>
</dbReference>
<proteinExistence type="predicted"/>
<dbReference type="InterPro" id="IPR027417">
    <property type="entry name" value="P-loop_NTPase"/>
</dbReference>
<dbReference type="Gene3D" id="3.40.50.300">
    <property type="entry name" value="P-loop containing nucleotide triphosphate hydrolases"/>
    <property type="match status" value="1"/>
</dbReference>
<dbReference type="GO" id="GO:0050650">
    <property type="term" value="P:chondroitin sulfate proteoglycan biosynthetic process"/>
    <property type="evidence" value="ECO:0007669"/>
    <property type="project" value="InterPro"/>
</dbReference>
<accession>A0AAF3EKK8</accession>
<dbReference type="InterPro" id="IPR007669">
    <property type="entry name" value="Chst-1-like"/>
</dbReference>
<dbReference type="GO" id="GO:1902884">
    <property type="term" value="P:positive regulation of response to oxidative stress"/>
    <property type="evidence" value="ECO:0007669"/>
    <property type="project" value="InterPro"/>
</dbReference>
<dbReference type="GO" id="GO:0047756">
    <property type="term" value="F:chondroitin 4-sulfotransferase activity"/>
    <property type="evidence" value="ECO:0007669"/>
    <property type="project" value="InterPro"/>
</dbReference>
<dbReference type="InterPro" id="IPR005331">
    <property type="entry name" value="Sulfotransferase"/>
</dbReference>
<keyword evidence="1" id="KW-0732">Signal</keyword>
<protein>
    <submittedName>
        <fullName evidence="3">Sulfotransferase</fullName>
    </submittedName>
</protein>
<dbReference type="WBParaSite" id="MBELARI_LOCUS14560">
    <property type="protein sequence ID" value="MBELARI_LOCUS14560"/>
    <property type="gene ID" value="MBELARI_LOCUS14560"/>
</dbReference>
<feature type="chain" id="PRO_5041936537" evidence="1">
    <location>
        <begin position="16"/>
        <end position="277"/>
    </location>
</feature>
<dbReference type="PANTHER" id="PTHR22900">
    <property type="entry name" value="PROTEIN CBG14245-RELATED"/>
    <property type="match status" value="1"/>
</dbReference>
<evidence type="ECO:0000256" key="1">
    <source>
        <dbReference type="SAM" id="SignalP"/>
    </source>
</evidence>
<sequence>MILFLLLNLCLITSALDFPDIDSKVITPLGGHNVTTERLNQGFGVEFCLIGKTGITITQYILCDVLREYKGIPYVPQYKRQLHYKNECREHKNYRFIRGSTWARPTSEPVVRFTLVREPLDRFISLYGFVCKYRSECPAEIRNIHRFARWLYHKQKMALAGKRFPSERLEDILAHSWPQTSFCGLKDKMSDLTFVHHSTNRTKMQDEMMSVFDKAHVPAEVAKKALAHLTRSSTAHAGKSESKRALLEEIKGNADTMRYINAMYHEDFEFLKTHTFT</sequence>
<dbReference type="AlphaFoldDB" id="A0AAF3EKK8"/>
<evidence type="ECO:0000313" key="2">
    <source>
        <dbReference type="Proteomes" id="UP000887575"/>
    </source>
</evidence>
<evidence type="ECO:0000313" key="3">
    <source>
        <dbReference type="WBParaSite" id="MBELARI_LOCUS14560"/>
    </source>
</evidence>
<reference evidence="3" key="1">
    <citation type="submission" date="2024-02" db="UniProtKB">
        <authorList>
            <consortium name="WormBaseParasite"/>
        </authorList>
    </citation>
    <scope>IDENTIFICATION</scope>
</reference>
<feature type="signal peptide" evidence="1">
    <location>
        <begin position="1"/>
        <end position="15"/>
    </location>
</feature>
<keyword evidence="2" id="KW-1185">Reference proteome</keyword>
<dbReference type="Pfam" id="PF03567">
    <property type="entry name" value="Sulfotransfer_2"/>
    <property type="match status" value="1"/>
</dbReference>
<dbReference type="GO" id="GO:0016020">
    <property type="term" value="C:membrane"/>
    <property type="evidence" value="ECO:0007669"/>
    <property type="project" value="InterPro"/>
</dbReference>
<dbReference type="PANTHER" id="PTHR22900:SF5">
    <property type="entry name" value="PROTEIN CBG14245"/>
    <property type="match status" value="1"/>
</dbReference>
<name>A0AAF3EKK8_9BILA</name>
<organism evidence="2 3">
    <name type="scientific">Mesorhabditis belari</name>
    <dbReference type="NCBI Taxonomy" id="2138241"/>
    <lineage>
        <taxon>Eukaryota</taxon>
        <taxon>Metazoa</taxon>
        <taxon>Ecdysozoa</taxon>
        <taxon>Nematoda</taxon>
        <taxon>Chromadorea</taxon>
        <taxon>Rhabditida</taxon>
        <taxon>Rhabditina</taxon>
        <taxon>Rhabditomorpha</taxon>
        <taxon>Rhabditoidea</taxon>
        <taxon>Rhabditidae</taxon>
        <taxon>Mesorhabditinae</taxon>
        <taxon>Mesorhabditis</taxon>
    </lineage>
</organism>